<dbReference type="Proteomes" id="UP000269721">
    <property type="component" value="Unassembled WGS sequence"/>
</dbReference>
<dbReference type="EMBL" id="KZ998251">
    <property type="protein sequence ID" value="RKO86378.1"/>
    <property type="molecule type" value="Genomic_DNA"/>
</dbReference>
<dbReference type="AlphaFoldDB" id="A0A4P9W638"/>
<keyword evidence="2" id="KW-1185">Reference proteome</keyword>
<protein>
    <submittedName>
        <fullName evidence="1">Uncharacterized protein</fullName>
    </submittedName>
</protein>
<evidence type="ECO:0000313" key="1">
    <source>
        <dbReference type="EMBL" id="RKO86378.1"/>
    </source>
</evidence>
<accession>A0A4P9W638</accession>
<gene>
    <name evidence="1" type="ORF">BDK51DRAFT_35391</name>
</gene>
<name>A0A4P9W638_9FUNG</name>
<reference evidence="2" key="1">
    <citation type="journal article" date="2018" name="Nat. Microbiol.">
        <title>Leveraging single-cell genomics to expand the fungal tree of life.</title>
        <authorList>
            <person name="Ahrendt S.R."/>
            <person name="Quandt C.A."/>
            <person name="Ciobanu D."/>
            <person name="Clum A."/>
            <person name="Salamov A."/>
            <person name="Andreopoulos B."/>
            <person name="Cheng J.F."/>
            <person name="Woyke T."/>
            <person name="Pelin A."/>
            <person name="Henrissat B."/>
            <person name="Reynolds N.K."/>
            <person name="Benny G.L."/>
            <person name="Smith M.E."/>
            <person name="James T.Y."/>
            <person name="Grigoriev I.V."/>
        </authorList>
    </citation>
    <scope>NUCLEOTIDE SEQUENCE [LARGE SCALE GENOMIC DNA]</scope>
</reference>
<sequence>MHHTVRAISTRIQYSPIVEKMSWICGRPDRAVPRSWPSFSGGEGVRTLGALQNVQPISRLCHGGWAHLSGSGFSAIGEPQGIEDGEILPNPNQSRANSGAQEIIMIAFWMRGNVTFGALLAQAAASKTSAHEGTEEAPRKLLHLLGRPPTRQIARPPSSLGWQADPAQLVRHSELVYSGVIISRR</sequence>
<evidence type="ECO:0000313" key="2">
    <source>
        <dbReference type="Proteomes" id="UP000269721"/>
    </source>
</evidence>
<proteinExistence type="predicted"/>
<organism evidence="1 2">
    <name type="scientific">Blyttiomyces helicus</name>
    <dbReference type="NCBI Taxonomy" id="388810"/>
    <lineage>
        <taxon>Eukaryota</taxon>
        <taxon>Fungi</taxon>
        <taxon>Fungi incertae sedis</taxon>
        <taxon>Chytridiomycota</taxon>
        <taxon>Chytridiomycota incertae sedis</taxon>
        <taxon>Chytridiomycetes</taxon>
        <taxon>Chytridiomycetes incertae sedis</taxon>
        <taxon>Blyttiomyces</taxon>
    </lineage>
</organism>